<dbReference type="Proteomes" id="UP000033423">
    <property type="component" value="Unassembled WGS sequence"/>
</dbReference>
<comment type="caution">
    <text evidence="2">The sequence shown here is derived from an EMBL/GenBank/DDBJ whole genome shotgun (WGS) entry which is preliminary data.</text>
</comment>
<feature type="transmembrane region" description="Helical" evidence="1">
    <location>
        <begin position="46"/>
        <end position="63"/>
    </location>
</feature>
<sequence>MQTRVVARRIGQMRKPVWLQAGGCQLYRSCIVFAGRMGLRQVYQHRIVAATVTVMCVFLRLQICY</sequence>
<reference evidence="2 3" key="1">
    <citation type="submission" date="2015-02" db="EMBL/GenBank/DDBJ databases">
        <title>Single-cell genomics of uncultivated deep-branching MTB reveals a conserved set of magnetosome genes.</title>
        <authorList>
            <person name="Kolinko S."/>
            <person name="Richter M."/>
            <person name="Glockner F.O."/>
            <person name="Brachmann A."/>
            <person name="Schuler D."/>
        </authorList>
    </citation>
    <scope>NUCLEOTIDE SEQUENCE [LARGE SCALE GENOMIC DNA]</scope>
    <source>
        <strain evidence="2">TM-1</strain>
    </source>
</reference>
<name>A0A0F3GJD6_9BACT</name>
<keyword evidence="1" id="KW-1133">Transmembrane helix</keyword>
<gene>
    <name evidence="2" type="ORF">MBAV_005758</name>
</gene>
<dbReference type="EMBL" id="LACI01002431">
    <property type="protein sequence ID" value="KJU82050.1"/>
    <property type="molecule type" value="Genomic_DNA"/>
</dbReference>
<evidence type="ECO:0000313" key="3">
    <source>
        <dbReference type="Proteomes" id="UP000033423"/>
    </source>
</evidence>
<organism evidence="2 3">
    <name type="scientific">Candidatus Magnetobacterium bavaricum</name>
    <dbReference type="NCBI Taxonomy" id="29290"/>
    <lineage>
        <taxon>Bacteria</taxon>
        <taxon>Pseudomonadati</taxon>
        <taxon>Nitrospirota</taxon>
        <taxon>Thermodesulfovibrionia</taxon>
        <taxon>Thermodesulfovibrionales</taxon>
        <taxon>Candidatus Magnetobacteriaceae</taxon>
        <taxon>Candidatus Magnetobacterium</taxon>
    </lineage>
</organism>
<accession>A0A0F3GJD6</accession>
<proteinExistence type="predicted"/>
<evidence type="ECO:0000313" key="2">
    <source>
        <dbReference type="EMBL" id="KJU82050.1"/>
    </source>
</evidence>
<keyword evidence="1" id="KW-0472">Membrane</keyword>
<keyword evidence="1" id="KW-0812">Transmembrane</keyword>
<keyword evidence="3" id="KW-1185">Reference proteome</keyword>
<dbReference type="AlphaFoldDB" id="A0A0F3GJD6"/>
<protein>
    <submittedName>
        <fullName evidence="2">Uncharacterized protein</fullName>
    </submittedName>
</protein>
<evidence type="ECO:0000256" key="1">
    <source>
        <dbReference type="SAM" id="Phobius"/>
    </source>
</evidence>